<reference evidence="9" key="1">
    <citation type="journal article" date="2020" name="Stud. Mycol.">
        <title>101 Dothideomycetes genomes: a test case for predicting lifestyles and emergence of pathogens.</title>
        <authorList>
            <person name="Haridas S."/>
            <person name="Albert R."/>
            <person name="Binder M."/>
            <person name="Bloem J."/>
            <person name="Labutti K."/>
            <person name="Salamov A."/>
            <person name="Andreopoulos B."/>
            <person name="Baker S."/>
            <person name="Barry K."/>
            <person name="Bills G."/>
            <person name="Bluhm B."/>
            <person name="Cannon C."/>
            <person name="Castanera R."/>
            <person name="Culley D."/>
            <person name="Daum C."/>
            <person name="Ezra D."/>
            <person name="Gonzalez J."/>
            <person name="Henrissat B."/>
            <person name="Kuo A."/>
            <person name="Liang C."/>
            <person name="Lipzen A."/>
            <person name="Lutzoni F."/>
            <person name="Magnuson J."/>
            <person name="Mondo S."/>
            <person name="Nolan M."/>
            <person name="Ohm R."/>
            <person name="Pangilinan J."/>
            <person name="Park H.-J."/>
            <person name="Ramirez L."/>
            <person name="Alfaro M."/>
            <person name="Sun H."/>
            <person name="Tritt A."/>
            <person name="Yoshinaga Y."/>
            <person name="Zwiers L.-H."/>
            <person name="Turgeon B."/>
            <person name="Goodwin S."/>
            <person name="Spatafora J."/>
            <person name="Crous P."/>
            <person name="Grigoriev I."/>
        </authorList>
    </citation>
    <scope>NUCLEOTIDE SEQUENCE</scope>
    <source>
        <strain evidence="9">CBS 262.69</strain>
    </source>
</reference>
<dbReference type="GO" id="GO:0032456">
    <property type="term" value="P:endocytic recycling"/>
    <property type="evidence" value="ECO:0007669"/>
    <property type="project" value="TreeGrafter"/>
</dbReference>
<dbReference type="InterPro" id="IPR048361">
    <property type="entry name" value="Vps52_C"/>
</dbReference>
<feature type="domain" description="Vps52 C-terminal" evidence="8">
    <location>
        <begin position="338"/>
        <end position="659"/>
    </location>
</feature>
<evidence type="ECO:0000256" key="6">
    <source>
        <dbReference type="SAM" id="MobiDB-lite"/>
    </source>
</evidence>
<evidence type="ECO:0000259" key="8">
    <source>
        <dbReference type="Pfam" id="PF20655"/>
    </source>
</evidence>
<dbReference type="InterPro" id="IPR048319">
    <property type="entry name" value="Vps52_CC"/>
</dbReference>
<dbReference type="GO" id="GO:0000938">
    <property type="term" value="C:GARP complex"/>
    <property type="evidence" value="ECO:0007669"/>
    <property type="project" value="TreeGrafter"/>
</dbReference>
<evidence type="ECO:0000256" key="4">
    <source>
        <dbReference type="ARBA" id="ARBA00022927"/>
    </source>
</evidence>
<comment type="similarity">
    <text evidence="2">Belongs to the VPS52 family.</text>
</comment>
<dbReference type="AlphaFoldDB" id="A0A6G1I0F7"/>
<dbReference type="GO" id="GO:0042147">
    <property type="term" value="P:retrograde transport, endosome to Golgi"/>
    <property type="evidence" value="ECO:0007669"/>
    <property type="project" value="TreeGrafter"/>
</dbReference>
<dbReference type="Pfam" id="PF20655">
    <property type="entry name" value="Vps52_C"/>
    <property type="match status" value="1"/>
</dbReference>
<dbReference type="GO" id="GO:0019905">
    <property type="term" value="F:syntaxin binding"/>
    <property type="evidence" value="ECO:0007669"/>
    <property type="project" value="TreeGrafter"/>
</dbReference>
<dbReference type="OrthoDB" id="19482at2759"/>
<dbReference type="Pfam" id="PF04129">
    <property type="entry name" value="Vps52_CC"/>
    <property type="match status" value="1"/>
</dbReference>
<evidence type="ECO:0000256" key="1">
    <source>
        <dbReference type="ARBA" id="ARBA00004601"/>
    </source>
</evidence>
<feature type="domain" description="Vps52 coiled-coil" evidence="7">
    <location>
        <begin position="149"/>
        <end position="321"/>
    </location>
</feature>
<name>A0A6G1I0F7_9PEZI</name>
<dbReference type="GO" id="GO:0006896">
    <property type="term" value="P:Golgi to vacuole transport"/>
    <property type="evidence" value="ECO:0007669"/>
    <property type="project" value="TreeGrafter"/>
</dbReference>
<evidence type="ECO:0000259" key="7">
    <source>
        <dbReference type="Pfam" id="PF04129"/>
    </source>
</evidence>
<keyword evidence="10" id="KW-1185">Reference proteome</keyword>
<proteinExistence type="inferred from homology"/>
<dbReference type="GO" id="GO:0005829">
    <property type="term" value="C:cytosol"/>
    <property type="evidence" value="ECO:0007669"/>
    <property type="project" value="GOC"/>
</dbReference>
<evidence type="ECO:0000256" key="2">
    <source>
        <dbReference type="ARBA" id="ARBA00008180"/>
    </source>
</evidence>
<gene>
    <name evidence="9" type="ORF">EJ06DRAFT_507786</name>
</gene>
<feature type="compositionally biased region" description="Pro residues" evidence="6">
    <location>
        <begin position="26"/>
        <end position="41"/>
    </location>
</feature>
<evidence type="ECO:0000256" key="5">
    <source>
        <dbReference type="ARBA" id="ARBA00023034"/>
    </source>
</evidence>
<dbReference type="EMBL" id="ML996692">
    <property type="protein sequence ID" value="KAF2401651.1"/>
    <property type="molecule type" value="Genomic_DNA"/>
</dbReference>
<dbReference type="PANTHER" id="PTHR14190:SF7">
    <property type="entry name" value="VACUOLAR PROTEIN SORTING-ASSOCIATED PROTEIN 52 HOMOLOG"/>
    <property type="match status" value="1"/>
</dbReference>
<protein>
    <submittedName>
        <fullName evidence="9">Sac2 family protein</fullName>
    </submittedName>
</protein>
<keyword evidence="4" id="KW-0653">Protein transport</keyword>
<feature type="region of interest" description="Disordered" evidence="6">
    <location>
        <begin position="1"/>
        <end position="67"/>
    </location>
</feature>
<dbReference type="GO" id="GO:0015031">
    <property type="term" value="P:protein transport"/>
    <property type="evidence" value="ECO:0007669"/>
    <property type="project" value="UniProtKB-KW"/>
</dbReference>
<evidence type="ECO:0000313" key="10">
    <source>
        <dbReference type="Proteomes" id="UP000799640"/>
    </source>
</evidence>
<evidence type="ECO:0000313" key="9">
    <source>
        <dbReference type="EMBL" id="KAF2401651.1"/>
    </source>
</evidence>
<dbReference type="PANTHER" id="PTHR14190">
    <property type="entry name" value="SUPPRESSOR OF ACTIN MUTATIONS 2/VACUOLAR PROTEIN SORTING 52"/>
    <property type="match status" value="1"/>
</dbReference>
<keyword evidence="3" id="KW-0813">Transport</keyword>
<sequence>MVPDRVATQSPAGTPPRSQTYSPAPRRGPYPSQPQFPPRPNATPRVSSLSLVSTPAASTTNLPTLGVPHVVPARTRMPPSDAADPLQVLQAIMGGPVREGKRSRDAQLPDLLADIDFGGLGLEDFAKQEASSPPLNVHSYTAQSIEEYNREKDKFEDLHRSISACDNILSSVETYLTNFQSDLGSVSSEIETLQSRSTTLNQRLENRRVVEKLLGPTVEEISLSPAIVRKIAEGPIDESWIKALQELDKRTKVIEAKLKDGSKLKAVEDLKPLLDDLNNKAVERIRDYLVSQIKALRSPNINAQIIQSQSFAGYQDLYAFLARHQQSLADGICQAYINTMRWYYLNHFTRYEAALRQLKLHSIDKTELLGTIDDPAARRGKGPQTVDPFSLGRRLEVLKNPSPSALSAYLAGENKGTHFLELPFRAFNLALIDNASYEYTFLSNFFAATHSFHAITRTFDAIFAPTVALGQAYTKSLVENTTDALGILLAVRINQALAFDLQRRKVPAVENYTNATNMLLWPRFQQVLDQHVDSLKRAAAAVPSRSAPAATASALLAAATGQGASVSGQSTAPHPLTQRLASFLAGLLELSAEAGDEEPVARSVGRLRAEFDLLLGRLSRNIGGVGAEQRKKRFLFNNYSLVGTILEETKGRLADEIKADYARLKQENGDALS</sequence>
<feature type="compositionally biased region" description="Polar residues" evidence="6">
    <location>
        <begin position="44"/>
        <end position="63"/>
    </location>
</feature>
<feature type="compositionally biased region" description="Polar residues" evidence="6">
    <location>
        <begin position="7"/>
        <end position="22"/>
    </location>
</feature>
<comment type="subcellular location">
    <subcellularLocation>
        <location evidence="1">Golgi apparatus</location>
        <location evidence="1">trans-Golgi network</location>
    </subcellularLocation>
</comment>
<evidence type="ECO:0000256" key="3">
    <source>
        <dbReference type="ARBA" id="ARBA00022448"/>
    </source>
</evidence>
<dbReference type="InterPro" id="IPR007258">
    <property type="entry name" value="Vps52"/>
</dbReference>
<dbReference type="Proteomes" id="UP000799640">
    <property type="component" value="Unassembled WGS sequence"/>
</dbReference>
<keyword evidence="5" id="KW-0333">Golgi apparatus</keyword>
<accession>A0A6G1I0F7</accession>
<organism evidence="9 10">
    <name type="scientific">Trichodelitschia bisporula</name>
    <dbReference type="NCBI Taxonomy" id="703511"/>
    <lineage>
        <taxon>Eukaryota</taxon>
        <taxon>Fungi</taxon>
        <taxon>Dikarya</taxon>
        <taxon>Ascomycota</taxon>
        <taxon>Pezizomycotina</taxon>
        <taxon>Dothideomycetes</taxon>
        <taxon>Dothideomycetes incertae sedis</taxon>
        <taxon>Phaeotrichales</taxon>
        <taxon>Phaeotrichaceae</taxon>
        <taxon>Trichodelitschia</taxon>
    </lineage>
</organism>